<evidence type="ECO:0000313" key="1">
    <source>
        <dbReference type="EMBL" id="ADO84251.1"/>
    </source>
</evidence>
<keyword evidence="2" id="KW-1185">Reference proteome</keyword>
<dbReference type="KEGG" id="ipo:Ilyop_2492"/>
<proteinExistence type="predicted"/>
<evidence type="ECO:0000313" key="2">
    <source>
        <dbReference type="Proteomes" id="UP000006875"/>
    </source>
</evidence>
<accession>E3HDR5</accession>
<protein>
    <submittedName>
        <fullName evidence="1">Uncharacterized protein</fullName>
    </submittedName>
</protein>
<reference evidence="1 2" key="1">
    <citation type="journal article" date="2010" name="Stand. Genomic Sci.">
        <title>Complete genome sequence of Ilyobacter polytropus type strain (CuHbu1).</title>
        <authorList>
            <person name="Sikorski J."/>
            <person name="Chertkov O."/>
            <person name="Lapidus A."/>
            <person name="Nolan M."/>
            <person name="Lucas S."/>
            <person name="Del Rio T.G."/>
            <person name="Tice H."/>
            <person name="Cheng J.F."/>
            <person name="Tapia R."/>
            <person name="Han C."/>
            <person name="Goodwin L."/>
            <person name="Pitluck S."/>
            <person name="Liolios K."/>
            <person name="Ivanova N."/>
            <person name="Mavromatis K."/>
            <person name="Mikhailova N."/>
            <person name="Pati A."/>
            <person name="Chen A."/>
            <person name="Palaniappan K."/>
            <person name="Land M."/>
            <person name="Hauser L."/>
            <person name="Chang Y.J."/>
            <person name="Jeffries C.D."/>
            <person name="Brambilla E."/>
            <person name="Yasawong M."/>
            <person name="Rohde M."/>
            <person name="Pukall R."/>
            <person name="Spring S."/>
            <person name="Goker M."/>
            <person name="Woyke T."/>
            <person name="Bristow J."/>
            <person name="Eisen J.A."/>
            <person name="Markowitz V."/>
            <person name="Hugenholtz P."/>
            <person name="Kyrpides N.C."/>
            <person name="Klenk H.P."/>
        </authorList>
    </citation>
    <scope>NUCLEOTIDE SEQUENCE [LARGE SCALE GENOMIC DNA]</scope>
    <source>
        <strain evidence="2">ATCC 51220 / DSM 2926 / LMG 16218 / CuHBu1</strain>
        <plasmid evidence="2">pILYOP01</plasmid>
    </source>
</reference>
<sequence length="56" mass="6651">MMSKISSIRRKKMIYFIFSKSFHSIFKVFSTYNIDRNIVSILNLNKMNFTGIVAIR</sequence>
<dbReference type="EMBL" id="CP002282">
    <property type="protein sequence ID" value="ADO84251.1"/>
    <property type="molecule type" value="Genomic_DNA"/>
</dbReference>
<keyword evidence="1" id="KW-0614">Plasmid</keyword>
<dbReference type="Proteomes" id="UP000006875">
    <property type="component" value="Plasmid pILYOP01"/>
</dbReference>
<geneLocation type="plasmid" evidence="1 2">
    <name>pILYOP01</name>
</geneLocation>
<dbReference type="RefSeq" id="WP_013388910.1">
    <property type="nucleotide sequence ID" value="NC_014633.1"/>
</dbReference>
<name>E3HDR5_ILYPC</name>
<dbReference type="AlphaFoldDB" id="E3HDR5"/>
<organism evidence="1 2">
    <name type="scientific">Ilyobacter polytropus (strain ATCC 51220 / DSM 2926 / LMG 16218 / CuHBu1)</name>
    <dbReference type="NCBI Taxonomy" id="572544"/>
    <lineage>
        <taxon>Bacteria</taxon>
        <taxon>Fusobacteriati</taxon>
        <taxon>Fusobacteriota</taxon>
        <taxon>Fusobacteriia</taxon>
        <taxon>Fusobacteriales</taxon>
        <taxon>Fusobacteriaceae</taxon>
        <taxon>Ilyobacter</taxon>
    </lineage>
</organism>
<dbReference type="HOGENOM" id="CLU_3008200_0_0_0"/>
<gene>
    <name evidence="1" type="ordered locus">Ilyop_2492</name>
</gene>